<evidence type="ECO:0000313" key="3">
    <source>
        <dbReference type="Proteomes" id="UP001501047"/>
    </source>
</evidence>
<evidence type="ECO:0000259" key="1">
    <source>
        <dbReference type="SMART" id="SM00849"/>
    </source>
</evidence>
<dbReference type="Pfam" id="PF00753">
    <property type="entry name" value="Lactamase_B"/>
    <property type="match status" value="1"/>
</dbReference>
<dbReference type="PANTHER" id="PTHR42951">
    <property type="entry name" value="METALLO-BETA-LACTAMASE DOMAIN-CONTAINING"/>
    <property type="match status" value="1"/>
</dbReference>
<accession>A0ABN1KYM2</accession>
<evidence type="ECO:0000313" key="2">
    <source>
        <dbReference type="EMBL" id="GAA0779085.1"/>
    </source>
</evidence>
<dbReference type="SMART" id="SM00849">
    <property type="entry name" value="Lactamase_B"/>
    <property type="match status" value="1"/>
</dbReference>
<sequence>MAIETDWFTVELLDDTTYCISEYKHWEETHCYLLIGNDKCVLIDTGLGVANIKNIIDEITDLPVEVISTHIHWDHIGGHKHFSKYGVHEKEKDWIIKKFPIPLRVVKDNLIKYPCDFPCDFTIGNYEIFQGNPSFILSDGEKIQIGEREITVIHTPGHSPGHMCFYEKKRGYLFSGDLIYKGILDAFYPTTNPTDFMQSVQKIRTLDIKRILPGHHSLDIRVNLVDEINQGFSKIKKEGCLHQGAGVFKFENFTIHI</sequence>
<comment type="caution">
    <text evidence="2">The sequence shown here is derived from an EMBL/GenBank/DDBJ whole genome shotgun (WGS) entry which is preliminary data.</text>
</comment>
<dbReference type="Gene3D" id="3.60.15.10">
    <property type="entry name" value="Ribonuclease Z/Hydroxyacylglutathione hydrolase-like"/>
    <property type="match status" value="1"/>
</dbReference>
<keyword evidence="3" id="KW-1185">Reference proteome</keyword>
<protein>
    <submittedName>
        <fullName evidence="2">MBL fold metallo-hydrolase</fullName>
    </submittedName>
</protein>
<dbReference type="Proteomes" id="UP001501047">
    <property type="component" value="Unassembled WGS sequence"/>
</dbReference>
<proteinExistence type="predicted"/>
<dbReference type="RefSeq" id="WP_343828026.1">
    <property type="nucleotide sequence ID" value="NZ_BAAACI010000011.1"/>
</dbReference>
<dbReference type="EMBL" id="BAAACI010000011">
    <property type="protein sequence ID" value="GAA0779085.1"/>
    <property type="molecule type" value="Genomic_DNA"/>
</dbReference>
<dbReference type="InterPro" id="IPR001279">
    <property type="entry name" value="Metallo-B-lactamas"/>
</dbReference>
<dbReference type="InterPro" id="IPR036866">
    <property type="entry name" value="RibonucZ/Hydroxyglut_hydro"/>
</dbReference>
<dbReference type="PANTHER" id="PTHR42951:SF4">
    <property type="entry name" value="ACYL-COENZYME A THIOESTERASE MBLAC2"/>
    <property type="match status" value="1"/>
</dbReference>
<feature type="domain" description="Metallo-beta-lactamase" evidence="1">
    <location>
        <begin position="28"/>
        <end position="215"/>
    </location>
</feature>
<organism evidence="2 3">
    <name type="scientific">Clostridium subterminale</name>
    <dbReference type="NCBI Taxonomy" id="1550"/>
    <lineage>
        <taxon>Bacteria</taxon>
        <taxon>Bacillati</taxon>
        <taxon>Bacillota</taxon>
        <taxon>Clostridia</taxon>
        <taxon>Eubacteriales</taxon>
        <taxon>Clostridiaceae</taxon>
        <taxon>Clostridium</taxon>
    </lineage>
</organism>
<gene>
    <name evidence="2" type="ORF">GCM10008908_37050</name>
</gene>
<dbReference type="SUPFAM" id="SSF56281">
    <property type="entry name" value="Metallo-hydrolase/oxidoreductase"/>
    <property type="match status" value="1"/>
</dbReference>
<dbReference type="InterPro" id="IPR050855">
    <property type="entry name" value="NDM-1-like"/>
</dbReference>
<name>A0ABN1KYM2_CLOSU</name>
<reference evidence="2 3" key="1">
    <citation type="journal article" date="2019" name="Int. J. Syst. Evol. Microbiol.">
        <title>The Global Catalogue of Microorganisms (GCM) 10K type strain sequencing project: providing services to taxonomists for standard genome sequencing and annotation.</title>
        <authorList>
            <consortium name="The Broad Institute Genomics Platform"/>
            <consortium name="The Broad Institute Genome Sequencing Center for Infectious Disease"/>
            <person name="Wu L."/>
            <person name="Ma J."/>
        </authorList>
    </citation>
    <scope>NUCLEOTIDE SEQUENCE [LARGE SCALE GENOMIC DNA]</scope>
    <source>
        <strain evidence="2 3">JCM 1417</strain>
    </source>
</reference>